<comment type="caution">
    <text evidence="1">The sequence shown here is derived from an EMBL/GenBank/DDBJ whole genome shotgun (WGS) entry which is preliminary data.</text>
</comment>
<name>A0AAN7TBC5_9PEZI</name>
<evidence type="ECO:0000313" key="1">
    <source>
        <dbReference type="EMBL" id="KAK5109607.1"/>
    </source>
</evidence>
<dbReference type="Proteomes" id="UP001310890">
    <property type="component" value="Unassembled WGS sequence"/>
</dbReference>
<organism evidence="1 2">
    <name type="scientific">Meristemomyces frigidus</name>
    <dbReference type="NCBI Taxonomy" id="1508187"/>
    <lineage>
        <taxon>Eukaryota</taxon>
        <taxon>Fungi</taxon>
        <taxon>Dikarya</taxon>
        <taxon>Ascomycota</taxon>
        <taxon>Pezizomycotina</taxon>
        <taxon>Dothideomycetes</taxon>
        <taxon>Dothideomycetidae</taxon>
        <taxon>Mycosphaerellales</taxon>
        <taxon>Teratosphaeriaceae</taxon>
        <taxon>Meristemomyces</taxon>
    </lineage>
</organism>
<protein>
    <submittedName>
        <fullName evidence="1">Uncharacterized protein</fullName>
    </submittedName>
</protein>
<dbReference type="AlphaFoldDB" id="A0AAN7TBC5"/>
<reference evidence="1" key="1">
    <citation type="submission" date="2023-08" db="EMBL/GenBank/DDBJ databases">
        <title>Black Yeasts Isolated from many extreme environments.</title>
        <authorList>
            <person name="Coleine C."/>
            <person name="Stajich J.E."/>
            <person name="Selbmann L."/>
        </authorList>
    </citation>
    <scope>NUCLEOTIDE SEQUENCE</scope>
    <source>
        <strain evidence="1">CCFEE 5401</strain>
    </source>
</reference>
<gene>
    <name evidence="1" type="ORF">LTR62_006844</name>
</gene>
<dbReference type="EMBL" id="JAVRRL010000061">
    <property type="protein sequence ID" value="KAK5109607.1"/>
    <property type="molecule type" value="Genomic_DNA"/>
</dbReference>
<proteinExistence type="predicted"/>
<evidence type="ECO:0000313" key="2">
    <source>
        <dbReference type="Proteomes" id="UP001310890"/>
    </source>
</evidence>
<accession>A0AAN7TBC5</accession>
<sequence length="81" mass="9267">MTLKVGVDYPRGVAEVTIMVRRTRVHDLPKHDAFRDRMRTHADLSMAIMDQLNASVEEKEKLLARRTLKTSQFGARREGSA</sequence>